<dbReference type="Proteomes" id="UP000217935">
    <property type="component" value="Chromosome"/>
</dbReference>
<feature type="domain" description="SAF" evidence="1">
    <location>
        <begin position="49"/>
        <end position="115"/>
    </location>
</feature>
<evidence type="ECO:0000259" key="1">
    <source>
        <dbReference type="SMART" id="SM00858"/>
    </source>
</evidence>
<dbReference type="Pfam" id="PF16976">
    <property type="entry name" value="RcpC"/>
    <property type="match status" value="1"/>
</dbReference>
<sequence>MSGFPRRATLVLATSAVVAGVVVWGGFRPNTQPTAQPVLQVASGTAETTRILVASRTVQAGDRVSPDDFHYADMTQDTVHDGFLADTSAHRAVLTGMIALRTIPGGTPFVDADLTGPDVRLDLPETLSSPTRLNLSEGMRAIALPVKAETAVAGLLELGDRVDILLSYEMAEDVLAIRTVLRNVRIIATDQTTQPPAEDAQAEPKTPPKIVTFELTPEGAKVLALADQMGDIMLVLSEDDAGEGPVIAEDAPIFSSQISGQTTKPLPTVTSRSVSIVRGAQNRVDVLLSEEQLPGGVPAAVVSVPSSSAE</sequence>
<protein>
    <submittedName>
        <fullName evidence="2">Flp pilus assembly protein CpaB</fullName>
    </submittedName>
</protein>
<gene>
    <name evidence="2" type="primary">cpaB</name>
    <name evidence="2" type="ORF">CEW89_02985</name>
</gene>
<dbReference type="Pfam" id="PF08666">
    <property type="entry name" value="SAF"/>
    <property type="match status" value="1"/>
</dbReference>
<evidence type="ECO:0000313" key="3">
    <source>
        <dbReference type="Proteomes" id="UP000217935"/>
    </source>
</evidence>
<dbReference type="InterPro" id="IPR031571">
    <property type="entry name" value="RcpC_dom"/>
</dbReference>
<dbReference type="InterPro" id="IPR017592">
    <property type="entry name" value="Pilus_assmbl_Flp-typ_CpaB"/>
</dbReference>
<evidence type="ECO:0000313" key="2">
    <source>
        <dbReference type="EMBL" id="ATG46622.1"/>
    </source>
</evidence>
<dbReference type="RefSeq" id="WP_096804860.1">
    <property type="nucleotide sequence ID" value="NZ_CP022196.1"/>
</dbReference>
<name>A0A291G9A6_9RHOB</name>
<dbReference type="EMBL" id="CP022196">
    <property type="protein sequence ID" value="ATG46622.1"/>
    <property type="molecule type" value="Genomic_DNA"/>
</dbReference>
<dbReference type="NCBIfam" id="TIGR03177">
    <property type="entry name" value="pilus_cpaB"/>
    <property type="match status" value="1"/>
</dbReference>
<dbReference type="OrthoDB" id="163768at2"/>
<accession>A0A291G9A6</accession>
<keyword evidence="3" id="KW-1185">Reference proteome</keyword>
<dbReference type="InterPro" id="IPR013974">
    <property type="entry name" value="SAF"/>
</dbReference>
<dbReference type="KEGG" id="ceh:CEW89_02985"/>
<proteinExistence type="predicted"/>
<dbReference type="SMART" id="SM00858">
    <property type="entry name" value="SAF"/>
    <property type="match status" value="1"/>
</dbReference>
<organism evidence="2 3">
    <name type="scientific">Celeribacter ethanolicus</name>
    <dbReference type="NCBI Taxonomy" id="1758178"/>
    <lineage>
        <taxon>Bacteria</taxon>
        <taxon>Pseudomonadati</taxon>
        <taxon>Pseudomonadota</taxon>
        <taxon>Alphaproteobacteria</taxon>
        <taxon>Rhodobacterales</taxon>
        <taxon>Roseobacteraceae</taxon>
        <taxon>Celeribacter</taxon>
    </lineage>
</organism>
<dbReference type="STRING" id="1758178.GCA_001550095_01694"/>
<dbReference type="AlphaFoldDB" id="A0A291G9A6"/>
<dbReference type="CDD" id="cd11614">
    <property type="entry name" value="SAF_CpaB_FlgA_like"/>
    <property type="match status" value="1"/>
</dbReference>
<reference evidence="2 3" key="1">
    <citation type="submission" date="2017-06" db="EMBL/GenBank/DDBJ databases">
        <title>Celeribacter sp. TSPH2 complete genome sequence.</title>
        <authorList>
            <person name="Woo J.-H."/>
            <person name="Kim H.-S."/>
        </authorList>
    </citation>
    <scope>NUCLEOTIDE SEQUENCE [LARGE SCALE GENOMIC DNA]</scope>
    <source>
        <strain evidence="2 3">TSPH2</strain>
    </source>
</reference>